<proteinExistence type="predicted"/>
<name>A0A1V9QVK3_9LACO</name>
<comment type="caution">
    <text evidence="1">The sequence shown here is derived from an EMBL/GenBank/DDBJ whole genome shotgun (WGS) entry which is preliminary data.</text>
</comment>
<evidence type="ECO:0000313" key="2">
    <source>
        <dbReference type="Proteomes" id="UP000192638"/>
    </source>
</evidence>
<sequence length="125" mass="14510">MPNKDDTIEKFNVASDAEKNLLLPAVLATIVFTKKYFKANKELKKFTSDTLNINYKNYLFLSRTALYARIVKDFYLDIEKQKFLKTQLITFVGEKSTSVNNNHQKKKTSQNDVIAAWRKVINPND</sequence>
<evidence type="ECO:0000313" key="1">
    <source>
        <dbReference type="EMBL" id="OQQ84895.1"/>
    </source>
</evidence>
<reference evidence="1 2" key="1">
    <citation type="submission" date="2017-03" db="EMBL/GenBank/DDBJ databases">
        <title>Phylogenomics and comparative genomics of Lactobacillus salivarius, a mammalian gut commensal.</title>
        <authorList>
            <person name="Harris H.M."/>
        </authorList>
    </citation>
    <scope>NUCLEOTIDE SEQUENCE [LARGE SCALE GENOMIC DNA]</scope>
    <source>
        <strain evidence="1 2">LMG 14477</strain>
    </source>
</reference>
<dbReference type="RefSeq" id="WP_081530403.1">
    <property type="nucleotide sequence ID" value="NZ_JBFCRH010000001.1"/>
</dbReference>
<dbReference type="AlphaFoldDB" id="A0A1V9QVK3"/>
<dbReference type="EMBL" id="NBEB01000038">
    <property type="protein sequence ID" value="OQQ84895.1"/>
    <property type="molecule type" value="Genomic_DNA"/>
</dbReference>
<organism evidence="1 2">
    <name type="scientific">Ligilactobacillus salivarius</name>
    <dbReference type="NCBI Taxonomy" id="1624"/>
    <lineage>
        <taxon>Bacteria</taxon>
        <taxon>Bacillati</taxon>
        <taxon>Bacillota</taxon>
        <taxon>Bacilli</taxon>
        <taxon>Lactobacillales</taxon>
        <taxon>Lactobacillaceae</taxon>
        <taxon>Ligilactobacillus</taxon>
    </lineage>
</organism>
<gene>
    <name evidence="1" type="ORF">B6U60_03505</name>
</gene>
<accession>A0A1V9QVK3</accession>
<dbReference type="Proteomes" id="UP000192638">
    <property type="component" value="Unassembled WGS sequence"/>
</dbReference>
<protein>
    <submittedName>
        <fullName evidence="1">Uncharacterized protein</fullName>
    </submittedName>
</protein>